<sequence>MRMLLITCVAVAAGATTFAGQAAADPPPPNLDGYTAVEATAFETYSAYATSGVQFLTPDGLHCRITANSRATGVDGACWGKLPGVSGDENLATVSLTTSTASLTHMPDLGQQEIVARPDASPAGPAAIDPSMYRPLSPGQKITYGLKATDKVITCAVGEQRETTCILPNNFTGDGPHGFVLSPPAVAPSS</sequence>
<keyword evidence="1" id="KW-0732">Signal</keyword>
<proteinExistence type="predicted"/>
<evidence type="ECO:0000313" key="3">
    <source>
        <dbReference type="Proteomes" id="UP000021210"/>
    </source>
</evidence>
<evidence type="ECO:0000256" key="1">
    <source>
        <dbReference type="SAM" id="SignalP"/>
    </source>
</evidence>
<gene>
    <name evidence="2" type="ORF">I542_2278</name>
</gene>
<dbReference type="EMBL" id="JAOH01000002">
    <property type="protein sequence ID" value="EUA62132.1"/>
    <property type="molecule type" value="Genomic_DNA"/>
</dbReference>
<name>A0A829QFZ5_9MYCO</name>
<evidence type="ECO:0000313" key="2">
    <source>
        <dbReference type="EMBL" id="EUA62132.1"/>
    </source>
</evidence>
<dbReference type="AlphaFoldDB" id="A0A829QFZ5"/>
<dbReference type="Proteomes" id="UP000021210">
    <property type="component" value="Unassembled WGS sequence"/>
</dbReference>
<feature type="chain" id="PRO_5033058171" description="Secreted protein" evidence="1">
    <location>
        <begin position="25"/>
        <end position="190"/>
    </location>
</feature>
<reference evidence="2 3" key="1">
    <citation type="submission" date="2013-12" db="EMBL/GenBank/DDBJ databases">
        <authorList>
            <person name="Zelazny A."/>
            <person name="Olivier K."/>
            <person name="Holland S."/>
            <person name="Lenaerts A."/>
            <person name="Ordway D."/>
            <person name="DeGroote M.A."/>
            <person name="Parker T."/>
            <person name="Sizemore C."/>
            <person name="Tallon L.J."/>
            <person name="Sadzewicz L.K."/>
            <person name="Sengamalay N."/>
            <person name="Fraser C.M."/>
            <person name="Hine E."/>
            <person name="Shefchek K.A."/>
            <person name="Das S.P."/>
            <person name="Tettelin H."/>
        </authorList>
    </citation>
    <scope>NUCLEOTIDE SEQUENCE [LARGE SCALE GENOMIC DNA]</scope>
    <source>
        <strain evidence="2 3">1948</strain>
    </source>
</reference>
<comment type="caution">
    <text evidence="2">The sequence shown here is derived from an EMBL/GenBank/DDBJ whole genome shotgun (WGS) entry which is preliminary data.</text>
</comment>
<protein>
    <recommendedName>
        <fullName evidence="4">Secreted protein</fullName>
    </recommendedName>
</protein>
<feature type="signal peptide" evidence="1">
    <location>
        <begin position="1"/>
        <end position="24"/>
    </location>
</feature>
<accession>A0A829QFZ5</accession>
<organism evidence="2 3">
    <name type="scientific">Mycobacteroides abscessus 1948</name>
    <dbReference type="NCBI Taxonomy" id="1299323"/>
    <lineage>
        <taxon>Bacteria</taxon>
        <taxon>Bacillati</taxon>
        <taxon>Actinomycetota</taxon>
        <taxon>Actinomycetes</taxon>
        <taxon>Mycobacteriales</taxon>
        <taxon>Mycobacteriaceae</taxon>
        <taxon>Mycobacteroides</taxon>
        <taxon>Mycobacteroides abscessus</taxon>
    </lineage>
</organism>
<evidence type="ECO:0008006" key="4">
    <source>
        <dbReference type="Google" id="ProtNLM"/>
    </source>
</evidence>